<gene>
    <name evidence="3" type="ORF">METZ01_LOCUS171778</name>
</gene>
<dbReference type="PANTHER" id="PTHR22855:SF46">
    <property type="entry name" value="METHYLCROTONOYL-COA CARBOXYLASE"/>
    <property type="match status" value="1"/>
</dbReference>
<evidence type="ECO:0000313" key="3">
    <source>
        <dbReference type="EMBL" id="SVB18924.1"/>
    </source>
</evidence>
<dbReference type="InterPro" id="IPR011763">
    <property type="entry name" value="COA_CT_C"/>
</dbReference>
<dbReference type="PROSITE" id="PS50989">
    <property type="entry name" value="COA_CT_CTER"/>
    <property type="match status" value="1"/>
</dbReference>
<name>A0A382BZ73_9ZZZZ</name>
<dbReference type="PROSITE" id="PS50980">
    <property type="entry name" value="COA_CT_NTER"/>
    <property type="match status" value="1"/>
</dbReference>
<dbReference type="InterPro" id="IPR034733">
    <property type="entry name" value="AcCoA_carboxyl_beta"/>
</dbReference>
<dbReference type="InterPro" id="IPR045190">
    <property type="entry name" value="MCCB/AccD1-like"/>
</dbReference>
<accession>A0A382BZ73</accession>
<reference evidence="3" key="1">
    <citation type="submission" date="2018-05" db="EMBL/GenBank/DDBJ databases">
        <authorList>
            <person name="Lanie J.A."/>
            <person name="Ng W.-L."/>
            <person name="Kazmierczak K.M."/>
            <person name="Andrzejewski T.M."/>
            <person name="Davidsen T.M."/>
            <person name="Wayne K.J."/>
            <person name="Tettelin H."/>
            <person name="Glass J.I."/>
            <person name="Rusch D."/>
            <person name="Podicherti R."/>
            <person name="Tsui H.-C.T."/>
            <person name="Winkler M.E."/>
        </authorList>
    </citation>
    <scope>NUCLEOTIDE SEQUENCE</scope>
</reference>
<proteinExistence type="predicted"/>
<dbReference type="GO" id="GO:0016874">
    <property type="term" value="F:ligase activity"/>
    <property type="evidence" value="ECO:0007669"/>
    <property type="project" value="InterPro"/>
</dbReference>
<protein>
    <recommendedName>
        <fullName evidence="4">CoA carboxyltransferase C-terminal domain-containing protein</fullName>
    </recommendedName>
</protein>
<evidence type="ECO:0008006" key="4">
    <source>
        <dbReference type="Google" id="ProtNLM"/>
    </source>
</evidence>
<feature type="non-terminal residue" evidence="3">
    <location>
        <position position="479"/>
    </location>
</feature>
<evidence type="ECO:0000259" key="2">
    <source>
        <dbReference type="PROSITE" id="PS50989"/>
    </source>
</evidence>
<dbReference type="PANTHER" id="PTHR22855">
    <property type="entry name" value="ACETYL, PROPIONYL, PYRUVATE, AND GLUTACONYL CARBOXYLASE-RELATED"/>
    <property type="match status" value="1"/>
</dbReference>
<dbReference type="SUPFAM" id="SSF52096">
    <property type="entry name" value="ClpP/crotonase"/>
    <property type="match status" value="2"/>
</dbReference>
<dbReference type="Pfam" id="PF01039">
    <property type="entry name" value="Carboxyl_trans"/>
    <property type="match status" value="1"/>
</dbReference>
<organism evidence="3">
    <name type="scientific">marine metagenome</name>
    <dbReference type="NCBI Taxonomy" id="408172"/>
    <lineage>
        <taxon>unclassified sequences</taxon>
        <taxon>metagenomes</taxon>
        <taxon>ecological metagenomes</taxon>
    </lineage>
</organism>
<dbReference type="Gene3D" id="3.90.226.10">
    <property type="entry name" value="2-enoyl-CoA Hydratase, Chain A, domain 1"/>
    <property type="match status" value="2"/>
</dbReference>
<feature type="domain" description="CoA carboxyltransferase C-terminal" evidence="2">
    <location>
        <begin position="280"/>
        <end position="479"/>
    </location>
</feature>
<evidence type="ECO:0000259" key="1">
    <source>
        <dbReference type="PROSITE" id="PS50980"/>
    </source>
</evidence>
<dbReference type="AlphaFoldDB" id="A0A382BZ73"/>
<feature type="domain" description="CoA carboxyltransferase N-terminal" evidence="1">
    <location>
        <begin position="22"/>
        <end position="279"/>
    </location>
</feature>
<sequence length="479" mass="52477">MPVYKSKVNLESDKFTQNNDDMSMLVKERKNILDRAKTKSDEKKSRFQERGQLTPRQRLDALIDPESELLDLYNMANYLVDDPDPDTSIPGGNILACIGFISGVRCMILVDDSGISAGASSDKTIEKALGCINIAIKQKLPFIHLVESAGINLLNYKVKLWSNFGAFFYKKARLSALGIPTVAVLHGLSTAGGAYQSGMSDYVIGVKNNGMAALAGSALLKAATGEDASNEELGGVKMHSVITGLVEYLADDDLGAVNIARDLVARFNWQKKYQNKSNKKNNEPIYSIDEIFGIVPSDYKRVYDVREVIARIVDGSDFMEIKPNFGPTMICIQAQIEGQQCGIIANNGPIDTQGANKATQFIQLCDQIDTPLVFLHNVTGYMVGKKFEQAGMIKHGAKMIQSVSNVRVPKITLYIGASFGAANYGMCGLGYDPDFLFSWPNAKIGVMGGNQAASTMRQVFESSAKKRNEELDEEQLEQK</sequence>
<dbReference type="InterPro" id="IPR011762">
    <property type="entry name" value="COA_CT_N"/>
</dbReference>
<dbReference type="EMBL" id="UINC01031992">
    <property type="protein sequence ID" value="SVB18924.1"/>
    <property type="molecule type" value="Genomic_DNA"/>
</dbReference>
<dbReference type="FunFam" id="3.90.226.10:FF:000021">
    <property type="entry name" value="Acetyl-CoA carboxylase carboxyltransferase subunit"/>
    <property type="match status" value="1"/>
</dbReference>
<dbReference type="InterPro" id="IPR029045">
    <property type="entry name" value="ClpP/crotonase-like_dom_sf"/>
</dbReference>